<sequence>MSIDLVAAIAAKALDGLFERQAAIAHNVANANSDSFTPVRVSFEDALRQAAEPRAGDTSSSILERIGNVAPRIETPPLADVFDGVKLDREITAASETAARYAMLTGMLDRTLQIKMLAIKGA</sequence>
<reference evidence="1 2" key="1">
    <citation type="submission" date="2019-04" db="EMBL/GenBank/DDBJ databases">
        <title>Trinickia sp. 7GSK02, isolated from subtropical forest soil.</title>
        <authorList>
            <person name="Gao Z.-H."/>
            <person name="Qiu L.-H."/>
        </authorList>
    </citation>
    <scope>NUCLEOTIDE SEQUENCE [LARGE SCALE GENOMIC DNA]</scope>
    <source>
        <strain evidence="1 2">7GSK02</strain>
    </source>
</reference>
<evidence type="ECO:0000313" key="2">
    <source>
        <dbReference type="Proteomes" id="UP000305539"/>
    </source>
</evidence>
<gene>
    <name evidence="1" type="ORF">FAZ69_11060</name>
</gene>
<keyword evidence="2" id="KW-1185">Reference proteome</keyword>
<protein>
    <recommendedName>
        <fullName evidence="3">Flagellar basal body rod protein FlgB</fullName>
    </recommendedName>
</protein>
<proteinExistence type="predicted"/>
<evidence type="ECO:0008006" key="3">
    <source>
        <dbReference type="Google" id="ProtNLM"/>
    </source>
</evidence>
<name>A0A4U1I7R1_9BURK</name>
<dbReference type="Proteomes" id="UP000305539">
    <property type="component" value="Unassembled WGS sequence"/>
</dbReference>
<accession>A0A4U1I7R1</accession>
<dbReference type="RefSeq" id="WP_136894247.1">
    <property type="nucleotide sequence ID" value="NZ_SWJE01000005.1"/>
</dbReference>
<comment type="caution">
    <text evidence="1">The sequence shown here is derived from an EMBL/GenBank/DDBJ whole genome shotgun (WGS) entry which is preliminary data.</text>
</comment>
<dbReference type="AlphaFoldDB" id="A0A4U1I7R1"/>
<organism evidence="1 2">
    <name type="scientific">Trinickia terrae</name>
    <dbReference type="NCBI Taxonomy" id="2571161"/>
    <lineage>
        <taxon>Bacteria</taxon>
        <taxon>Pseudomonadati</taxon>
        <taxon>Pseudomonadota</taxon>
        <taxon>Betaproteobacteria</taxon>
        <taxon>Burkholderiales</taxon>
        <taxon>Burkholderiaceae</taxon>
        <taxon>Trinickia</taxon>
    </lineage>
</organism>
<dbReference type="EMBL" id="SWJE01000005">
    <property type="protein sequence ID" value="TKC89463.1"/>
    <property type="molecule type" value="Genomic_DNA"/>
</dbReference>
<dbReference type="OrthoDB" id="9133466at2"/>
<evidence type="ECO:0000313" key="1">
    <source>
        <dbReference type="EMBL" id="TKC89463.1"/>
    </source>
</evidence>